<evidence type="ECO:0000259" key="1">
    <source>
        <dbReference type="Pfam" id="PF04101"/>
    </source>
</evidence>
<proteinExistence type="predicted"/>
<accession>A0A518EQG5</accession>
<evidence type="ECO:0000313" key="3">
    <source>
        <dbReference type="Proteomes" id="UP000320390"/>
    </source>
</evidence>
<sequence length="168" mass="17944">MKIFVTVGSQLPFDRLVRAVDTWAAKSGRGSEIVAQVGATATTFQHFGATAELDPAAFRAAAESADILVGHAGTGTIMAALCAGKPVVVLARRESLHETRNDHQVATIERFRHLPGFHGTIREEEIPALIDAALTEARSLPPEAQPLRSHASGAIVDRLRSFLDEALS</sequence>
<gene>
    <name evidence="2" type="ORF">Poly30_18450</name>
</gene>
<dbReference type="Gene3D" id="3.40.50.2000">
    <property type="entry name" value="Glycogen Phosphorylase B"/>
    <property type="match status" value="1"/>
</dbReference>
<organism evidence="2 3">
    <name type="scientific">Saltatorellus ferox</name>
    <dbReference type="NCBI Taxonomy" id="2528018"/>
    <lineage>
        <taxon>Bacteria</taxon>
        <taxon>Pseudomonadati</taxon>
        <taxon>Planctomycetota</taxon>
        <taxon>Planctomycetia</taxon>
        <taxon>Planctomycetia incertae sedis</taxon>
        <taxon>Saltatorellus</taxon>
    </lineage>
</organism>
<dbReference type="Pfam" id="PF04101">
    <property type="entry name" value="Glyco_tran_28_C"/>
    <property type="match status" value="1"/>
</dbReference>
<feature type="domain" description="Glycosyl transferase family 28 C-terminal" evidence="1">
    <location>
        <begin position="3"/>
        <end position="105"/>
    </location>
</feature>
<dbReference type="GO" id="GO:0016758">
    <property type="term" value="F:hexosyltransferase activity"/>
    <property type="evidence" value="ECO:0007669"/>
    <property type="project" value="InterPro"/>
</dbReference>
<reference evidence="2 3" key="1">
    <citation type="submission" date="2019-02" db="EMBL/GenBank/DDBJ databases">
        <title>Deep-cultivation of Planctomycetes and their phenomic and genomic characterization uncovers novel biology.</title>
        <authorList>
            <person name="Wiegand S."/>
            <person name="Jogler M."/>
            <person name="Boedeker C."/>
            <person name="Pinto D."/>
            <person name="Vollmers J."/>
            <person name="Rivas-Marin E."/>
            <person name="Kohn T."/>
            <person name="Peeters S.H."/>
            <person name="Heuer A."/>
            <person name="Rast P."/>
            <person name="Oberbeckmann S."/>
            <person name="Bunk B."/>
            <person name="Jeske O."/>
            <person name="Meyerdierks A."/>
            <person name="Storesund J.E."/>
            <person name="Kallscheuer N."/>
            <person name="Luecker S."/>
            <person name="Lage O.M."/>
            <person name="Pohl T."/>
            <person name="Merkel B.J."/>
            <person name="Hornburger P."/>
            <person name="Mueller R.-W."/>
            <person name="Bruemmer F."/>
            <person name="Labrenz M."/>
            <person name="Spormann A.M."/>
            <person name="Op den Camp H."/>
            <person name="Overmann J."/>
            <person name="Amann R."/>
            <person name="Jetten M.S.M."/>
            <person name="Mascher T."/>
            <person name="Medema M.H."/>
            <person name="Devos D.P."/>
            <person name="Kaster A.-K."/>
            <person name="Ovreas L."/>
            <person name="Rohde M."/>
            <person name="Galperin M.Y."/>
            <person name="Jogler C."/>
        </authorList>
    </citation>
    <scope>NUCLEOTIDE SEQUENCE [LARGE SCALE GENOMIC DNA]</scope>
    <source>
        <strain evidence="2 3">Poly30</strain>
    </source>
</reference>
<dbReference type="Proteomes" id="UP000320390">
    <property type="component" value="Chromosome"/>
</dbReference>
<dbReference type="EMBL" id="CP036434">
    <property type="protein sequence ID" value="QDV06336.1"/>
    <property type="molecule type" value="Genomic_DNA"/>
</dbReference>
<protein>
    <submittedName>
        <fullName evidence="2">MurG-like transferase</fullName>
    </submittedName>
</protein>
<keyword evidence="3" id="KW-1185">Reference proteome</keyword>
<dbReference type="SUPFAM" id="SSF53756">
    <property type="entry name" value="UDP-Glycosyltransferase/glycogen phosphorylase"/>
    <property type="match status" value="1"/>
</dbReference>
<dbReference type="AlphaFoldDB" id="A0A518EQG5"/>
<dbReference type="InterPro" id="IPR007235">
    <property type="entry name" value="Glyco_trans_28_C"/>
</dbReference>
<keyword evidence="2" id="KW-0808">Transferase</keyword>
<name>A0A518EQG5_9BACT</name>
<evidence type="ECO:0000313" key="2">
    <source>
        <dbReference type="EMBL" id="QDV06336.1"/>
    </source>
</evidence>
<dbReference type="RefSeq" id="WP_419191151.1">
    <property type="nucleotide sequence ID" value="NZ_CP036434.1"/>
</dbReference>